<sequence>MFRVRSRGQKLVVNMDQFEQLINVSLLKSLIKTQIDENVSDNIKSMSEKLKRLEYDNLTDSVEIYGIHDSRLNNKKIRNYYLKKICALLDLNFKHVIESSFDKNHIVAKLCDATRAKEWQTKSRERRLKNFNLNINYDGPVKIFVAATAEQKLLLKKTRDALLPFYKYISICKNGVMVRRDEKSRVFIVKNEQNIEYLKANKYYAFHSDSVDNFESENDSEKMLQNLI</sequence>
<feature type="domain" description="FP protein N-terminal" evidence="1">
    <location>
        <begin position="60"/>
        <end position="145"/>
    </location>
</feature>
<dbReference type="Proteomes" id="UP000240726">
    <property type="component" value="Segment"/>
</dbReference>
<evidence type="ECO:0000259" key="2">
    <source>
        <dbReference type="Pfam" id="PF25298"/>
    </source>
</evidence>
<evidence type="ECO:0000313" key="4">
    <source>
        <dbReference type="Proteomes" id="UP000240726"/>
    </source>
</evidence>
<proteinExistence type="predicted"/>
<dbReference type="EMBL" id="DQ457003">
    <property type="protein sequence ID" value="ABE68447.1"/>
    <property type="molecule type" value="Genomic_DNA"/>
</dbReference>
<accession>Q0GYG1</accession>
<protein>
    <submittedName>
        <fullName evidence="3">25K</fullName>
    </submittedName>
</protein>
<feature type="domain" description="FP protein C-terminal" evidence="2">
    <location>
        <begin position="148"/>
        <end position="199"/>
    </location>
</feature>
<dbReference type="InterPro" id="IPR004941">
    <property type="entry name" value="FP_N"/>
</dbReference>
<dbReference type="Pfam" id="PF03258">
    <property type="entry name" value="Baculo_FP"/>
    <property type="match status" value="1"/>
</dbReference>
<reference evidence="3 4" key="1">
    <citation type="journal article" date="2007" name="Virus Genes">
        <title>Genomic sequence analysis of a nucleopolyhedrovirus isolated from the diamondback moth, Plutella xylostella.</title>
        <authorList>
            <person name="Harrison R.L."/>
            <person name="Lynn D.E."/>
        </authorList>
    </citation>
    <scope>NUCLEOTIDE SEQUENCE [LARGE SCALE GENOMIC DNA]</scope>
    <source>
        <strain evidence="3">CL3</strain>
    </source>
</reference>
<evidence type="ECO:0000313" key="3">
    <source>
        <dbReference type="EMBL" id="ABE68447.1"/>
    </source>
</evidence>
<evidence type="ECO:0000259" key="1">
    <source>
        <dbReference type="Pfam" id="PF03258"/>
    </source>
</evidence>
<dbReference type="InterPro" id="IPR057251">
    <property type="entry name" value="FP_C"/>
</dbReference>
<name>Q0GYG1_9ABAC</name>
<organism evidence="3 4">
    <name type="scientific">Plutella xylostella multiple nucleopolyhedrovirus</name>
    <dbReference type="NCBI Taxonomy" id="379891"/>
    <lineage>
        <taxon>Viruses</taxon>
        <taxon>Viruses incertae sedis</taxon>
        <taxon>Naldaviricetes</taxon>
        <taxon>Lefavirales</taxon>
        <taxon>Baculoviridae</taxon>
        <taxon>Alphabaculovirus</taxon>
        <taxon>Alphabaculovirus aucalifornicae</taxon>
    </lineage>
</organism>
<dbReference type="Pfam" id="PF25298">
    <property type="entry name" value="Baculo_FP_2nd"/>
    <property type="match status" value="1"/>
</dbReference>